<gene>
    <name evidence="1" type="ORF">IQ22_03943</name>
</gene>
<organism evidence="1 2">
    <name type="scientific">Pseudomonas duriflava</name>
    <dbReference type="NCBI Taxonomy" id="459528"/>
    <lineage>
        <taxon>Bacteria</taxon>
        <taxon>Pseudomonadati</taxon>
        <taxon>Pseudomonadota</taxon>
        <taxon>Gammaproteobacteria</taxon>
        <taxon>Pseudomonadales</taxon>
        <taxon>Pseudomonadaceae</taxon>
        <taxon>Pseudomonas</taxon>
    </lineage>
</organism>
<evidence type="ECO:0000313" key="2">
    <source>
        <dbReference type="Proteomes" id="UP000316905"/>
    </source>
</evidence>
<dbReference type="EMBL" id="VLKY01000016">
    <property type="protein sequence ID" value="TWI49620.1"/>
    <property type="molecule type" value="Genomic_DNA"/>
</dbReference>
<name>A0A562PZK9_9PSED</name>
<proteinExistence type="predicted"/>
<comment type="caution">
    <text evidence="1">The sequence shown here is derived from an EMBL/GenBank/DDBJ whole genome shotgun (WGS) entry which is preliminary data.</text>
</comment>
<keyword evidence="2" id="KW-1185">Reference proteome</keyword>
<dbReference type="AlphaFoldDB" id="A0A562PZK9"/>
<evidence type="ECO:0000313" key="1">
    <source>
        <dbReference type="EMBL" id="TWI49620.1"/>
    </source>
</evidence>
<dbReference type="Proteomes" id="UP000316905">
    <property type="component" value="Unassembled WGS sequence"/>
</dbReference>
<dbReference type="Gene3D" id="1.10.3210.10">
    <property type="entry name" value="Hypothetical protein af1432"/>
    <property type="match status" value="1"/>
</dbReference>
<reference evidence="1 2" key="1">
    <citation type="journal article" date="2015" name="Stand. Genomic Sci.">
        <title>Genomic Encyclopedia of Bacterial and Archaeal Type Strains, Phase III: the genomes of soil and plant-associated and newly described type strains.</title>
        <authorList>
            <person name="Whitman W.B."/>
            <person name="Woyke T."/>
            <person name="Klenk H.P."/>
            <person name="Zhou Y."/>
            <person name="Lilburn T.G."/>
            <person name="Beck B.J."/>
            <person name="De Vos P."/>
            <person name="Vandamme P."/>
            <person name="Eisen J.A."/>
            <person name="Garrity G."/>
            <person name="Hugenholtz P."/>
            <person name="Kyrpides N.C."/>
        </authorList>
    </citation>
    <scope>NUCLEOTIDE SEQUENCE [LARGE SCALE GENOMIC DNA]</scope>
    <source>
        <strain evidence="1 2">CGMCC 1.6858</strain>
    </source>
</reference>
<protein>
    <submittedName>
        <fullName evidence="1">HD domain-containing protein</fullName>
    </submittedName>
</protein>
<accession>A0A562PZK9</accession>
<sequence length="184" mass="20104">MKNSNSTYGTGNLFIAFAQAVAAHTKGEQELAQAMGTAALVMENGGDEEQVIAALLLGHVRLRQPAHVSRIHRQFGNRVLRIVLECGLLMPRQGNPEPVDSGLLMDHLAEMQHDSLLVSVCSAIEGASRLLRALHAGDARYREASHRLAAIGYYESLIWAFSKYPQIPYKALKDVVTQVMLKGG</sequence>
<dbReference type="Pfam" id="PF13328">
    <property type="entry name" value="HD_4"/>
    <property type="match status" value="1"/>
</dbReference>